<dbReference type="Pfam" id="PF02645">
    <property type="entry name" value="DegV"/>
    <property type="match status" value="1"/>
</dbReference>
<protein>
    <submittedName>
        <fullName evidence="3">DegV family protein</fullName>
    </submittedName>
</protein>
<dbReference type="OrthoDB" id="5429275at2"/>
<dbReference type="RefSeq" id="WP_133443119.1">
    <property type="nucleotide sequence ID" value="NZ_SCWB01000003.1"/>
</dbReference>
<dbReference type="AlphaFoldDB" id="A0A4R6BWX0"/>
<evidence type="ECO:0000256" key="2">
    <source>
        <dbReference type="ARBA" id="ARBA00023121"/>
    </source>
</evidence>
<dbReference type="Gene3D" id="3.40.50.10170">
    <property type="match status" value="1"/>
</dbReference>
<dbReference type="SUPFAM" id="SSF82549">
    <property type="entry name" value="DAK1/DegV-like"/>
    <property type="match status" value="1"/>
</dbReference>
<keyword evidence="4" id="KW-1185">Reference proteome</keyword>
<dbReference type="Proteomes" id="UP000294802">
    <property type="component" value="Unassembled WGS sequence"/>
</dbReference>
<evidence type="ECO:0000256" key="1">
    <source>
        <dbReference type="ARBA" id="ARBA00003238"/>
    </source>
</evidence>
<organism evidence="3 4">
    <name type="scientific">Macrococcus lamae</name>
    <dbReference type="NCBI Taxonomy" id="198484"/>
    <lineage>
        <taxon>Bacteria</taxon>
        <taxon>Bacillati</taxon>
        <taxon>Bacillota</taxon>
        <taxon>Bacilli</taxon>
        <taxon>Bacillales</taxon>
        <taxon>Staphylococcaceae</taxon>
        <taxon>Macrococcus</taxon>
    </lineage>
</organism>
<dbReference type="InterPro" id="IPR050270">
    <property type="entry name" value="DegV_domain_contain"/>
</dbReference>
<name>A0A4R6BWX0_9STAP</name>
<gene>
    <name evidence="3" type="ORF">ERX29_02535</name>
</gene>
<keyword evidence="2" id="KW-0446">Lipid-binding</keyword>
<dbReference type="PANTHER" id="PTHR33434">
    <property type="entry name" value="DEGV DOMAIN-CONTAINING PROTEIN DR_1986-RELATED"/>
    <property type="match status" value="1"/>
</dbReference>
<evidence type="ECO:0000313" key="4">
    <source>
        <dbReference type="Proteomes" id="UP000294802"/>
    </source>
</evidence>
<comment type="caution">
    <text evidence="3">The sequence shown here is derived from an EMBL/GenBank/DDBJ whole genome shotgun (WGS) entry which is preliminary data.</text>
</comment>
<dbReference type="InterPro" id="IPR043168">
    <property type="entry name" value="DegV_C"/>
</dbReference>
<proteinExistence type="predicted"/>
<dbReference type="InterPro" id="IPR003797">
    <property type="entry name" value="DegV"/>
</dbReference>
<comment type="function">
    <text evidence="1">May bind long-chain fatty acids, such as palmitate, and may play a role in lipid transport or fatty acid metabolism.</text>
</comment>
<dbReference type="PROSITE" id="PS51482">
    <property type="entry name" value="DEGV"/>
    <property type="match status" value="1"/>
</dbReference>
<accession>A0A4R6BWX0</accession>
<dbReference type="EMBL" id="SCWB01000003">
    <property type="protein sequence ID" value="TDM12506.1"/>
    <property type="molecule type" value="Genomic_DNA"/>
</dbReference>
<dbReference type="NCBIfam" id="TIGR00762">
    <property type="entry name" value="DegV"/>
    <property type="match status" value="1"/>
</dbReference>
<sequence length="282" mass="31229">MRILVDSGSDLTLEEIKQYNLDFLPMSVAIEDKSYKDQLEITNQTVYEAIQGGKRPMTSQVSIDQLTELFTEIAKNKEQAIYYAFSSALSGTYQSAVMVKNQIAEDYPDFDIDIIDSHSASSGLGMQIVDMVQLRDKGLSKEEILDHIHQTHDSIVHLFTVEDLNYLAKGGRLSKGQAFLGSLINIKPLLTVENGQLVPIGKHRGKKKVFSEMAAHLKANHQFDTPVIISHSNDFAGAQQLADLIRNGGSNITIHIKELGPTISSHTGQGTVALYYYKEVTS</sequence>
<dbReference type="Gene3D" id="3.30.1180.10">
    <property type="match status" value="1"/>
</dbReference>
<dbReference type="PANTHER" id="PTHR33434:SF3">
    <property type="entry name" value="DEGV DOMAIN-CONTAINING PROTEIN YITS"/>
    <property type="match status" value="1"/>
</dbReference>
<dbReference type="GO" id="GO:0008289">
    <property type="term" value="F:lipid binding"/>
    <property type="evidence" value="ECO:0007669"/>
    <property type="project" value="UniProtKB-KW"/>
</dbReference>
<reference evidence="3 4" key="1">
    <citation type="submission" date="2019-01" db="EMBL/GenBank/DDBJ databases">
        <title>Draft genome sequences of the type strains of six Macrococcus species.</title>
        <authorList>
            <person name="Mazhar S."/>
            <person name="Altermann E."/>
            <person name="Hill C."/>
            <person name="Mcauliffe O."/>
        </authorList>
    </citation>
    <scope>NUCLEOTIDE SEQUENCE [LARGE SCALE GENOMIC DNA]</scope>
    <source>
        <strain evidence="3 4">CCM4815</strain>
    </source>
</reference>
<evidence type="ECO:0000313" key="3">
    <source>
        <dbReference type="EMBL" id="TDM12506.1"/>
    </source>
</evidence>